<evidence type="ECO:0000256" key="4">
    <source>
        <dbReference type="SAM" id="MobiDB-lite"/>
    </source>
</evidence>
<dbReference type="GO" id="GO:0005737">
    <property type="term" value="C:cytoplasm"/>
    <property type="evidence" value="ECO:0007669"/>
    <property type="project" value="UniProtKB-ARBA"/>
</dbReference>
<evidence type="ECO:0000313" key="6">
    <source>
        <dbReference type="EMBL" id="WFD44531.1"/>
    </source>
</evidence>
<dbReference type="EMBL" id="CP118379">
    <property type="protein sequence ID" value="WFD44531.1"/>
    <property type="molecule type" value="Genomic_DNA"/>
</dbReference>
<gene>
    <name evidence="6" type="ORF">MPSI1_003199</name>
</gene>
<dbReference type="GO" id="GO:0005576">
    <property type="term" value="C:extracellular region"/>
    <property type="evidence" value="ECO:0007669"/>
    <property type="project" value="TreeGrafter"/>
</dbReference>
<protein>
    <recommendedName>
        <fullName evidence="5">Glycoside hydrolase family 5 domain-containing protein</fullName>
    </recommendedName>
</protein>
<feature type="region of interest" description="Disordered" evidence="4">
    <location>
        <begin position="30"/>
        <end position="69"/>
    </location>
</feature>
<accession>A0AAF0FE47</accession>
<dbReference type="FunFam" id="3.20.20.80:FF:000100">
    <property type="entry name" value="Glycoside hydrolase superfamily"/>
    <property type="match status" value="1"/>
</dbReference>
<sequence length="723" mass="78799">MQIFSSGIDFTRVASSLSLATANYKPVPVAESSAGSESSSSSGRVAAVSSDSASTQSSRPESTWGLPSVLHLPQSSNGSSFRSNSSSSGQTVGSNGCTLLSTYSPNTTLDVEFPSFNKSRANMMRYREQMGVNVGSWFVLESWMAPSMFECAAGGKAAEYDVLNGYGTSEEGLQSAQSALERHWDTWITEDDFKTMKSVGVNTVRLPIGYWSAGPDFVKNTAFEPYASVYQNSFKYVKRAIYWANKYNIGILIDLHAAYGAQNSQAHSGFSTGKVNFYTNTNEKRTTEFLLWLTKQFANVTNVVGIELLNEPQNNDRLWTWYNSTMNEMRQVNKYAKQLPLYFHDAFSPSTGAKFAAQRDDFVVQDTHSYYVYTAEDRAMTVSEHTSEIKGQILTSMQGMAETARGNMVVGEWSCALNPNSFRNSTQKRKSNAEFCQAQVDTYRNATAGALFWSWTMENCKDNAGWCFKAALPGYMNGSYNVWGFSSDVSNATIDNVSSTITKTSLPTTYRDARTSVGLTSTSNACTANAGPTSSSLSSSSATGGGARIAAVEQSSSSRTSSQKASYPTIHAHQQHSSSGSSSKHGKLTHSTSHKSHSKNSKHSSSSSHDHDHDHSRRSTSTPLGGGPAARAAHLVNKRAVSERNAGHLGYADGFVTAQTLAAQLTLSRVGFTQQYLTDTLSYYTKQKVLGKSVASTYRKNFNKGLLKLERSILSDVEKITND</sequence>
<feature type="region of interest" description="Disordered" evidence="4">
    <location>
        <begin position="522"/>
        <end position="630"/>
    </location>
</feature>
<dbReference type="InterPro" id="IPR001547">
    <property type="entry name" value="Glyco_hydro_5"/>
</dbReference>
<name>A0AAF0FE47_9BASI</name>
<keyword evidence="2" id="KW-0378">Hydrolase</keyword>
<dbReference type="InterPro" id="IPR050386">
    <property type="entry name" value="Glycosyl_hydrolase_5"/>
</dbReference>
<feature type="compositionally biased region" description="Low complexity" evidence="4">
    <location>
        <begin position="528"/>
        <end position="566"/>
    </location>
</feature>
<dbReference type="InterPro" id="IPR017853">
    <property type="entry name" value="GH"/>
</dbReference>
<dbReference type="GO" id="GO:0009251">
    <property type="term" value="P:glucan catabolic process"/>
    <property type="evidence" value="ECO:0007669"/>
    <property type="project" value="TreeGrafter"/>
</dbReference>
<dbReference type="Proteomes" id="UP001214628">
    <property type="component" value="Chromosome 5"/>
</dbReference>
<dbReference type="PANTHER" id="PTHR31297">
    <property type="entry name" value="GLUCAN ENDO-1,6-BETA-GLUCOSIDASE B"/>
    <property type="match status" value="1"/>
</dbReference>
<evidence type="ECO:0000256" key="3">
    <source>
        <dbReference type="ARBA" id="ARBA00023295"/>
    </source>
</evidence>
<dbReference type="GO" id="GO:0046557">
    <property type="term" value="F:glucan endo-1,6-beta-glucosidase activity"/>
    <property type="evidence" value="ECO:0007669"/>
    <property type="project" value="TreeGrafter"/>
</dbReference>
<proteinExistence type="inferred from homology"/>
<evidence type="ECO:0000256" key="1">
    <source>
        <dbReference type="ARBA" id="ARBA00005641"/>
    </source>
</evidence>
<dbReference type="AlphaFoldDB" id="A0AAF0FE47"/>
<dbReference type="GO" id="GO:0009986">
    <property type="term" value="C:cell surface"/>
    <property type="evidence" value="ECO:0007669"/>
    <property type="project" value="TreeGrafter"/>
</dbReference>
<feature type="domain" description="Glycoside hydrolase family 5" evidence="5">
    <location>
        <begin position="177"/>
        <end position="457"/>
    </location>
</feature>
<comment type="similarity">
    <text evidence="1">Belongs to the glycosyl hydrolase 5 (cellulase A) family.</text>
</comment>
<dbReference type="Gene3D" id="3.20.20.80">
    <property type="entry name" value="Glycosidases"/>
    <property type="match status" value="1"/>
</dbReference>
<dbReference type="PANTHER" id="PTHR31297:SF43">
    <property type="entry name" value="GLUCAN 1,3-BETA-GLUCOSIDASE 3"/>
    <property type="match status" value="1"/>
</dbReference>
<organism evidence="6 7">
    <name type="scientific">Malassezia psittaci</name>
    <dbReference type="NCBI Taxonomy" id="1821823"/>
    <lineage>
        <taxon>Eukaryota</taxon>
        <taxon>Fungi</taxon>
        <taxon>Dikarya</taxon>
        <taxon>Basidiomycota</taxon>
        <taxon>Ustilaginomycotina</taxon>
        <taxon>Malasseziomycetes</taxon>
        <taxon>Malasseziales</taxon>
        <taxon>Malasseziaceae</taxon>
        <taxon>Malassezia</taxon>
    </lineage>
</organism>
<evidence type="ECO:0000256" key="2">
    <source>
        <dbReference type="ARBA" id="ARBA00022801"/>
    </source>
</evidence>
<dbReference type="Pfam" id="PF00150">
    <property type="entry name" value="Cellulase"/>
    <property type="match status" value="1"/>
</dbReference>
<evidence type="ECO:0000259" key="5">
    <source>
        <dbReference type="Pfam" id="PF00150"/>
    </source>
</evidence>
<evidence type="ECO:0000313" key="7">
    <source>
        <dbReference type="Proteomes" id="UP001214628"/>
    </source>
</evidence>
<reference evidence="6" key="1">
    <citation type="submission" date="2023-02" db="EMBL/GenBank/DDBJ databases">
        <title>Mating type loci evolution in Malassezia.</title>
        <authorList>
            <person name="Coelho M.A."/>
        </authorList>
    </citation>
    <scope>NUCLEOTIDE SEQUENCE</scope>
    <source>
        <strain evidence="6">CBS 14136</strain>
    </source>
</reference>
<feature type="compositionally biased region" description="Basic and acidic residues" evidence="4">
    <location>
        <begin position="608"/>
        <end position="617"/>
    </location>
</feature>
<feature type="compositionally biased region" description="Low complexity" evidence="4">
    <location>
        <begin position="30"/>
        <end position="59"/>
    </location>
</feature>
<dbReference type="SUPFAM" id="SSF51445">
    <property type="entry name" value="(Trans)glycosidases"/>
    <property type="match status" value="1"/>
</dbReference>
<keyword evidence="3" id="KW-0326">Glycosidase</keyword>
<keyword evidence="7" id="KW-1185">Reference proteome</keyword>
<feature type="compositionally biased region" description="Basic residues" evidence="4">
    <location>
        <begin position="584"/>
        <end position="602"/>
    </location>
</feature>